<proteinExistence type="predicted"/>
<name>K0RC21_THAOC</name>
<dbReference type="OrthoDB" id="44898at2759"/>
<keyword evidence="3" id="KW-1185">Reference proteome</keyword>
<keyword evidence="1" id="KW-0812">Transmembrane</keyword>
<accession>K0RC21</accession>
<evidence type="ECO:0000256" key="1">
    <source>
        <dbReference type="SAM" id="Phobius"/>
    </source>
</evidence>
<dbReference type="EMBL" id="AGNL01044413">
    <property type="protein sequence ID" value="EJK49819.1"/>
    <property type="molecule type" value="Genomic_DNA"/>
</dbReference>
<protein>
    <submittedName>
        <fullName evidence="2">Uncharacterized protein</fullName>
    </submittedName>
</protein>
<evidence type="ECO:0000313" key="2">
    <source>
        <dbReference type="EMBL" id="EJK49819.1"/>
    </source>
</evidence>
<evidence type="ECO:0000313" key="3">
    <source>
        <dbReference type="Proteomes" id="UP000266841"/>
    </source>
</evidence>
<comment type="caution">
    <text evidence="2">The sequence shown here is derived from an EMBL/GenBank/DDBJ whole genome shotgun (WGS) entry which is preliminary data.</text>
</comment>
<organism evidence="2 3">
    <name type="scientific">Thalassiosira oceanica</name>
    <name type="common">Marine diatom</name>
    <dbReference type="NCBI Taxonomy" id="159749"/>
    <lineage>
        <taxon>Eukaryota</taxon>
        <taxon>Sar</taxon>
        <taxon>Stramenopiles</taxon>
        <taxon>Ochrophyta</taxon>
        <taxon>Bacillariophyta</taxon>
        <taxon>Coscinodiscophyceae</taxon>
        <taxon>Thalassiosirophycidae</taxon>
        <taxon>Thalassiosirales</taxon>
        <taxon>Thalassiosiraceae</taxon>
        <taxon>Thalassiosira</taxon>
    </lineage>
</organism>
<keyword evidence="1" id="KW-0472">Membrane</keyword>
<dbReference type="Proteomes" id="UP000266841">
    <property type="component" value="Unassembled WGS sequence"/>
</dbReference>
<dbReference type="AlphaFoldDB" id="K0RC21"/>
<reference evidence="2 3" key="1">
    <citation type="journal article" date="2012" name="Genome Biol.">
        <title>Genome and low-iron response of an oceanic diatom adapted to chronic iron limitation.</title>
        <authorList>
            <person name="Lommer M."/>
            <person name="Specht M."/>
            <person name="Roy A.S."/>
            <person name="Kraemer L."/>
            <person name="Andreson R."/>
            <person name="Gutowska M.A."/>
            <person name="Wolf J."/>
            <person name="Bergner S.V."/>
            <person name="Schilhabel M.B."/>
            <person name="Klostermeier U.C."/>
            <person name="Beiko R.G."/>
            <person name="Rosenstiel P."/>
            <person name="Hippler M."/>
            <person name="Laroche J."/>
        </authorList>
    </citation>
    <scope>NUCLEOTIDE SEQUENCE [LARGE SCALE GENOMIC DNA]</scope>
    <source>
        <strain evidence="2 3">CCMP1005</strain>
    </source>
</reference>
<keyword evidence="1" id="KW-1133">Transmembrane helix</keyword>
<sequence length="438" mass="49693">MNARIKRKQGITRSKISAQLFRFGCRATFFVCLVGWACIQLQIRDDLFEESTVAVDSSSRLRDDLPSANFTSDAATAVVVDSNSSLEANTSDAQPYERHSHRTLYGIFSYDSTNEANLRAANRGTHLNYYIKNRRTEKRADIICKLNVLLARPELAKDPESCQVIYTFVLGGLEGSEDNPNLRAKSSAIGRDMVPDSKTRCLYDDPDCGGADMTQWTMERPMSVSLELEKEIKLQDLTFLSILESHEYGKTDTWFTYASLLARQLIDLNIGFIGKIDSDNIIRWPSFFQYLKHNYEEEMIHEQYIYGGWYVPKDECSGNAYSRLCADGRFIGDGFASGAHNYISTELGWKVFLETPLARRKEVWFVGEDMQLANMVYSTSVRPFVINHRGGLGHVFINVHCNGDPGFMRTQYFLRQDRQFTAAMSEAAKKARAKDSGT</sequence>
<gene>
    <name evidence="2" type="ORF">THAOC_31265</name>
</gene>
<feature type="transmembrane region" description="Helical" evidence="1">
    <location>
        <begin position="20"/>
        <end position="43"/>
    </location>
</feature>